<dbReference type="EMBL" id="JAUCMV010000003">
    <property type="protein sequence ID" value="KAK0413754.1"/>
    <property type="molecule type" value="Genomic_DNA"/>
</dbReference>
<dbReference type="Gene3D" id="2.160.20.70">
    <property type="match status" value="1"/>
</dbReference>
<evidence type="ECO:0000256" key="1">
    <source>
        <dbReference type="ARBA" id="ARBA00007659"/>
    </source>
</evidence>
<protein>
    <recommendedName>
        <fullName evidence="3">C-CAP/cofactor C-like domain-containing protein</fullName>
    </recommendedName>
</protein>
<evidence type="ECO:0000313" key="5">
    <source>
        <dbReference type="Proteomes" id="UP001175271"/>
    </source>
</evidence>
<dbReference type="PANTHER" id="PTHR10652:SF0">
    <property type="entry name" value="ADENYLYL CYCLASE-ASSOCIATED PROTEIN"/>
    <property type="match status" value="1"/>
</dbReference>
<sequence length="400" mass="45150">MRDLETNVQISEGVRQPHVATKQENPQDRRQAVEMTSICPSSDPTATLQVPSFPVPSLAAAASHSFIPVPNQELDESMMQTNSDGSRQNSFDRTEADEMDKDQKLRQASSRLEEQIKLMFTEWKVHFPQLTKDKLKDVPMTRQYGGPTDTTLRALLNNYEKIGGNLSVMTDKVKETFDMQRTCIWEAVRQKKPDMTILFSRLMDSSHIIEKINRFLNSMNLALPIAVSPSNTGSGKTNRNGKQLMVECYNNDENIEVEVQGKKRTVNVYKCQNSVVNVLGKCKSVILHSCNRTRVVSDNLLSQVEIINCQSVTIKTLGHMSTLSIEKTKGCMIYCREQTKKMELIASKSSEMNVLVPAEGGKFLAYPVPNQLKGVFNLSETRPRLVEIKEGMDFQILRPL</sequence>
<gene>
    <name evidence="4" type="ORF">QR680_006974</name>
</gene>
<dbReference type="GO" id="GO:0003779">
    <property type="term" value="F:actin binding"/>
    <property type="evidence" value="ECO:0007669"/>
    <property type="project" value="InterPro"/>
</dbReference>
<evidence type="ECO:0000256" key="2">
    <source>
        <dbReference type="SAM" id="MobiDB-lite"/>
    </source>
</evidence>
<dbReference type="GO" id="GO:0008179">
    <property type="term" value="F:adenylate cyclase binding"/>
    <property type="evidence" value="ECO:0007669"/>
    <property type="project" value="TreeGrafter"/>
</dbReference>
<evidence type="ECO:0000259" key="3">
    <source>
        <dbReference type="PROSITE" id="PS51329"/>
    </source>
</evidence>
<feature type="domain" description="C-CAP/cofactor C-like" evidence="3">
    <location>
        <begin position="229"/>
        <end position="368"/>
    </location>
</feature>
<dbReference type="GO" id="GO:0019933">
    <property type="term" value="P:cAMP-mediated signaling"/>
    <property type="evidence" value="ECO:0007669"/>
    <property type="project" value="TreeGrafter"/>
</dbReference>
<keyword evidence="5" id="KW-1185">Reference proteome</keyword>
<organism evidence="4 5">
    <name type="scientific">Steinernema hermaphroditum</name>
    <dbReference type="NCBI Taxonomy" id="289476"/>
    <lineage>
        <taxon>Eukaryota</taxon>
        <taxon>Metazoa</taxon>
        <taxon>Ecdysozoa</taxon>
        <taxon>Nematoda</taxon>
        <taxon>Chromadorea</taxon>
        <taxon>Rhabditida</taxon>
        <taxon>Tylenchina</taxon>
        <taxon>Panagrolaimomorpha</taxon>
        <taxon>Strongyloidoidea</taxon>
        <taxon>Steinernematidae</taxon>
        <taxon>Steinernema</taxon>
    </lineage>
</organism>
<dbReference type="InterPro" id="IPR017901">
    <property type="entry name" value="C-CAP_CF_C-like"/>
</dbReference>
<comment type="caution">
    <text evidence="4">The sequence shown here is derived from an EMBL/GenBank/DDBJ whole genome shotgun (WGS) entry which is preliminary data.</text>
</comment>
<feature type="region of interest" description="Disordered" evidence="2">
    <location>
        <begin position="1"/>
        <end position="29"/>
    </location>
</feature>
<feature type="compositionally biased region" description="Polar residues" evidence="2">
    <location>
        <begin position="1"/>
        <end position="10"/>
    </location>
</feature>
<accession>A0AA39HZP3</accession>
<dbReference type="InterPro" id="IPR013912">
    <property type="entry name" value="Adenylate_cyclase-assoc_CAP_C"/>
</dbReference>
<dbReference type="InterPro" id="IPR036222">
    <property type="entry name" value="CAP_N_sf"/>
</dbReference>
<dbReference type="InterPro" id="IPR006599">
    <property type="entry name" value="CARP_motif"/>
</dbReference>
<dbReference type="PROSITE" id="PS51329">
    <property type="entry name" value="C_CAP_COFACTOR_C"/>
    <property type="match status" value="1"/>
</dbReference>
<dbReference type="SMART" id="SM00673">
    <property type="entry name" value="CARP"/>
    <property type="match status" value="2"/>
</dbReference>
<dbReference type="Gene3D" id="1.25.40.330">
    <property type="entry name" value="Adenylate cyclase-associated CAP, N-terminal domain"/>
    <property type="match status" value="1"/>
</dbReference>
<dbReference type="SUPFAM" id="SSF101278">
    <property type="entry name" value="N-terminal domain of adenylylcyclase associated protein, CAP"/>
    <property type="match status" value="1"/>
</dbReference>
<dbReference type="PANTHER" id="PTHR10652">
    <property type="entry name" value="ADENYLYL CYCLASE-ASSOCIATED PROTEIN"/>
    <property type="match status" value="1"/>
</dbReference>
<dbReference type="SUPFAM" id="SSF69340">
    <property type="entry name" value="C-terminal domain of adenylylcyclase associated protein"/>
    <property type="match status" value="1"/>
</dbReference>
<name>A0AA39HZP3_9BILA</name>
<reference evidence="4" key="1">
    <citation type="submission" date="2023-06" db="EMBL/GenBank/DDBJ databases">
        <title>Genomic analysis of the entomopathogenic nematode Steinernema hermaphroditum.</title>
        <authorList>
            <person name="Schwarz E.M."/>
            <person name="Heppert J.K."/>
            <person name="Baniya A."/>
            <person name="Schwartz H.T."/>
            <person name="Tan C.-H."/>
            <person name="Antoshechkin I."/>
            <person name="Sternberg P.W."/>
            <person name="Goodrich-Blair H."/>
            <person name="Dillman A.R."/>
        </authorList>
    </citation>
    <scope>NUCLEOTIDE SEQUENCE</scope>
    <source>
        <strain evidence="4">PS9179</strain>
        <tissue evidence="4">Whole animal</tissue>
    </source>
</reference>
<dbReference type="AlphaFoldDB" id="A0AA39HZP3"/>
<dbReference type="Proteomes" id="UP001175271">
    <property type="component" value="Unassembled WGS sequence"/>
</dbReference>
<comment type="similarity">
    <text evidence="1">Belongs to the CAP family.</text>
</comment>
<feature type="compositionally biased region" description="Polar residues" evidence="2">
    <location>
        <begin position="78"/>
        <end position="89"/>
    </location>
</feature>
<evidence type="ECO:0000313" key="4">
    <source>
        <dbReference type="EMBL" id="KAK0413754.1"/>
    </source>
</evidence>
<proteinExistence type="inferred from homology"/>
<feature type="region of interest" description="Disordered" evidence="2">
    <location>
        <begin position="78"/>
        <end position="103"/>
    </location>
</feature>
<feature type="compositionally biased region" description="Basic and acidic residues" evidence="2">
    <location>
        <begin position="90"/>
        <end position="103"/>
    </location>
</feature>
<dbReference type="GO" id="GO:0007015">
    <property type="term" value="P:actin filament organization"/>
    <property type="evidence" value="ECO:0007669"/>
    <property type="project" value="TreeGrafter"/>
</dbReference>
<dbReference type="InterPro" id="IPR036223">
    <property type="entry name" value="CAP_C_sf"/>
</dbReference>
<dbReference type="Pfam" id="PF08603">
    <property type="entry name" value="CAP_C"/>
    <property type="match status" value="1"/>
</dbReference>
<dbReference type="InterPro" id="IPR001837">
    <property type="entry name" value="Adenylate_cyclase-assoc_CAP"/>
</dbReference>
<dbReference type="InterPro" id="IPR016098">
    <property type="entry name" value="CAP/MinC_C"/>
</dbReference>
<dbReference type="GO" id="GO:0005737">
    <property type="term" value="C:cytoplasm"/>
    <property type="evidence" value="ECO:0007669"/>
    <property type="project" value="TreeGrafter"/>
</dbReference>